<evidence type="ECO:0000313" key="4">
    <source>
        <dbReference type="EMBL" id="NEN06909.1"/>
    </source>
</evidence>
<comment type="caution">
    <text evidence="4">The sequence shown here is derived from an EMBL/GenBank/DDBJ whole genome shotgun (WGS) entry which is preliminary data.</text>
</comment>
<protein>
    <submittedName>
        <fullName evidence="4">Alpha/beta hydrolase</fullName>
    </submittedName>
</protein>
<dbReference type="InterPro" id="IPR013595">
    <property type="entry name" value="Pept_S33_TAP-like_C"/>
</dbReference>
<accession>A0A6L9XZP6</accession>
<dbReference type="PANTHER" id="PTHR43248">
    <property type="entry name" value="2-SUCCINYL-6-HYDROXY-2,4-CYCLOHEXADIENE-1-CARBOXYLATE SYNTHASE"/>
    <property type="match status" value="1"/>
</dbReference>
<evidence type="ECO:0000313" key="5">
    <source>
        <dbReference type="Proteomes" id="UP000474967"/>
    </source>
</evidence>
<keyword evidence="2 4" id="KW-0378">Hydrolase</keyword>
<organism evidence="4 5">
    <name type="scientific">Leifsonia tongyongensis</name>
    <dbReference type="NCBI Taxonomy" id="1268043"/>
    <lineage>
        <taxon>Bacteria</taxon>
        <taxon>Bacillati</taxon>
        <taxon>Actinomycetota</taxon>
        <taxon>Actinomycetes</taxon>
        <taxon>Micrococcales</taxon>
        <taxon>Microbacteriaceae</taxon>
        <taxon>Leifsonia</taxon>
    </lineage>
</organism>
<dbReference type="InterPro" id="IPR051601">
    <property type="entry name" value="Serine_prot/Carboxylest_S33"/>
</dbReference>
<dbReference type="Gene3D" id="3.40.50.1820">
    <property type="entry name" value="alpha/beta hydrolase"/>
    <property type="match status" value="1"/>
</dbReference>
<evidence type="ECO:0000256" key="1">
    <source>
        <dbReference type="ARBA" id="ARBA00010088"/>
    </source>
</evidence>
<dbReference type="Proteomes" id="UP000474967">
    <property type="component" value="Unassembled WGS sequence"/>
</dbReference>
<dbReference type="PANTHER" id="PTHR43248:SF30">
    <property type="entry name" value="AB HYDROLASE-1 DOMAIN-CONTAINING PROTEIN"/>
    <property type="match status" value="1"/>
</dbReference>
<dbReference type="InterPro" id="IPR029058">
    <property type="entry name" value="AB_hydrolase_fold"/>
</dbReference>
<keyword evidence="5" id="KW-1185">Reference proteome</keyword>
<sequence length="519" mass="55368">MTTGKTARHGRRVVTRWSLLAAVTVVALTLSGCVGLFLPSQSRATSTPVAENVAVDLQPFYRQTLSWTNCSNGMQCTTARAPLDWNNPSAGEIKLALIRHLATGTRLGSLLINPGGPGASGYDFIRDSVDYAADKKLQASYDIVGFDPRGVGRSSAVTCYSPAQMDAYLYDITPGVRGSDEWIANNVKTAKDFGQACGAKTGALLDHVDTLSAAHDLDLLRATLGDKKLNYLGYSYGTYLGTVYAELYPQKTGRLVLDGALDPASSNFDVTEVQAKGFESALRAYLTDCLAHAHCPFSGTVAEGMATITDLLAAVEASPIRNSDGRELGANTLVTAIIFPLYDRASWSYLSKMFDAVMKGSAAFAFQLADAYNSRNDDGTYADNSTEAFTAVNCLDYTFDADPSVMRQQAAALSKAAPVIGPYLSYGDIGCANWPYTSTLKRGPIAAAGSAPIIVVGTTNDPATPYVWAQNLAHELENGHLVTYKGEGHTAYNKSNSCVNNAVDDYFVNGTVPSEDPKC</sequence>
<gene>
    <name evidence="4" type="ORF">G3T36_13675</name>
</gene>
<dbReference type="EMBL" id="JAAGWY010000003">
    <property type="protein sequence ID" value="NEN06909.1"/>
    <property type="molecule type" value="Genomic_DNA"/>
</dbReference>
<dbReference type="AlphaFoldDB" id="A0A6L9XZP6"/>
<reference evidence="4 5" key="1">
    <citation type="journal article" date="2014" name="J. Microbiol.">
        <title>Diaminobutyricibacter tongyongensis gen. nov., sp. nov. and Homoserinibacter gongjuensis gen. nov., sp. nov. belong to the family Microbacteriaceae.</title>
        <authorList>
            <person name="Kim S.J."/>
            <person name="Ahn J.H."/>
            <person name="Weon H.Y."/>
            <person name="Hamada M."/>
            <person name="Suzuki K."/>
            <person name="Kwon S.W."/>
        </authorList>
    </citation>
    <scope>NUCLEOTIDE SEQUENCE [LARGE SCALE GENOMIC DNA]</scope>
    <source>
        <strain evidence="4 5">NBRC 108724</strain>
    </source>
</reference>
<feature type="domain" description="Peptidase S33 tripeptidyl aminopeptidase-like C-terminal" evidence="3">
    <location>
        <begin position="417"/>
        <end position="519"/>
    </location>
</feature>
<dbReference type="SUPFAM" id="SSF53474">
    <property type="entry name" value="alpha/beta-Hydrolases"/>
    <property type="match status" value="1"/>
</dbReference>
<dbReference type="PROSITE" id="PS51257">
    <property type="entry name" value="PROKAR_LIPOPROTEIN"/>
    <property type="match status" value="1"/>
</dbReference>
<dbReference type="Pfam" id="PF08386">
    <property type="entry name" value="Abhydrolase_4"/>
    <property type="match status" value="1"/>
</dbReference>
<name>A0A6L9XZP6_9MICO</name>
<dbReference type="GO" id="GO:0016787">
    <property type="term" value="F:hydrolase activity"/>
    <property type="evidence" value="ECO:0007669"/>
    <property type="project" value="UniProtKB-KW"/>
</dbReference>
<comment type="similarity">
    <text evidence="1">Belongs to the peptidase S33 family.</text>
</comment>
<evidence type="ECO:0000259" key="3">
    <source>
        <dbReference type="Pfam" id="PF08386"/>
    </source>
</evidence>
<evidence type="ECO:0000256" key="2">
    <source>
        <dbReference type="ARBA" id="ARBA00022801"/>
    </source>
</evidence>
<proteinExistence type="inferred from homology"/>